<proteinExistence type="predicted"/>
<protein>
    <submittedName>
        <fullName evidence="1">Uncharacterized protein</fullName>
    </submittedName>
</protein>
<dbReference type="GeneID" id="5975577"/>
<evidence type="ECO:0000313" key="2">
    <source>
        <dbReference type="Proteomes" id="UP000001055"/>
    </source>
</evidence>
<gene>
    <name evidence="1" type="ORF">SNOG_08361</name>
</gene>
<accession>Q0UIQ3</accession>
<dbReference type="Proteomes" id="UP000001055">
    <property type="component" value="Unassembled WGS sequence"/>
</dbReference>
<dbReference type="EMBL" id="CH445336">
    <property type="protein sequence ID" value="EAT84637.1"/>
    <property type="molecule type" value="Genomic_DNA"/>
</dbReference>
<dbReference type="AlphaFoldDB" id="Q0UIQ3"/>
<name>Q0UIQ3_PHANO</name>
<reference evidence="2" key="1">
    <citation type="journal article" date="2007" name="Plant Cell">
        <title>Dothideomycete-plant interactions illuminated by genome sequencing and EST analysis of the wheat pathogen Stagonospora nodorum.</title>
        <authorList>
            <person name="Hane J.K."/>
            <person name="Lowe R.G."/>
            <person name="Solomon P.S."/>
            <person name="Tan K.C."/>
            <person name="Schoch C.L."/>
            <person name="Spatafora J.W."/>
            <person name="Crous P.W."/>
            <person name="Kodira C."/>
            <person name="Birren B.W."/>
            <person name="Galagan J.E."/>
            <person name="Torriani S.F."/>
            <person name="McDonald B.A."/>
            <person name="Oliver R.P."/>
        </authorList>
    </citation>
    <scope>NUCLEOTIDE SEQUENCE [LARGE SCALE GENOMIC DNA]</scope>
    <source>
        <strain evidence="2">SN15 / ATCC MYA-4574 / FGSC 10173</strain>
    </source>
</reference>
<evidence type="ECO:0000313" key="1">
    <source>
        <dbReference type="EMBL" id="EAT84637.1"/>
    </source>
</evidence>
<dbReference type="InParanoid" id="Q0UIQ3"/>
<dbReference type="RefSeq" id="XP_001798679.1">
    <property type="nucleotide sequence ID" value="XM_001798627.1"/>
</dbReference>
<sequence length="77" mass="8603">MDFYFSKRKSWKTVKAGGDVHFACNKLTSDNATQRGDAPRVRGAARLRIASRNLIACSARGKVGRHTSWDFPPNVHD</sequence>
<organism evidence="1 2">
    <name type="scientific">Phaeosphaeria nodorum (strain SN15 / ATCC MYA-4574 / FGSC 10173)</name>
    <name type="common">Glume blotch fungus</name>
    <name type="synonym">Parastagonospora nodorum</name>
    <dbReference type="NCBI Taxonomy" id="321614"/>
    <lineage>
        <taxon>Eukaryota</taxon>
        <taxon>Fungi</taxon>
        <taxon>Dikarya</taxon>
        <taxon>Ascomycota</taxon>
        <taxon>Pezizomycotina</taxon>
        <taxon>Dothideomycetes</taxon>
        <taxon>Pleosporomycetidae</taxon>
        <taxon>Pleosporales</taxon>
        <taxon>Pleosporineae</taxon>
        <taxon>Phaeosphaeriaceae</taxon>
        <taxon>Parastagonospora</taxon>
    </lineage>
</organism>
<dbReference type="KEGG" id="pno:SNOG_08361"/>